<evidence type="ECO:0000313" key="6">
    <source>
        <dbReference type="Proteomes" id="UP000198609"/>
    </source>
</evidence>
<keyword evidence="2" id="KW-0597">Phosphoprotein</keyword>
<dbReference type="GO" id="GO:0044550">
    <property type="term" value="P:secondary metabolite biosynthetic process"/>
    <property type="evidence" value="ECO:0007669"/>
    <property type="project" value="TreeGrafter"/>
</dbReference>
<dbReference type="PANTHER" id="PTHR45527:SF1">
    <property type="entry name" value="FATTY ACID SYNTHASE"/>
    <property type="match status" value="1"/>
</dbReference>
<keyword evidence="6" id="KW-1185">Reference proteome</keyword>
<dbReference type="InterPro" id="IPR045851">
    <property type="entry name" value="AMP-bd_C_sf"/>
</dbReference>
<organism evidence="5 6">
    <name type="scientific">Streptomyces melanosporofaciens</name>
    <dbReference type="NCBI Taxonomy" id="67327"/>
    <lineage>
        <taxon>Bacteria</taxon>
        <taxon>Bacillati</taxon>
        <taxon>Actinomycetota</taxon>
        <taxon>Actinomycetes</taxon>
        <taxon>Kitasatosporales</taxon>
        <taxon>Streptomycetaceae</taxon>
        <taxon>Streptomyces</taxon>
        <taxon>Streptomyces violaceusniger group</taxon>
    </lineage>
</organism>
<sequence length="228" mass="25037">MRLLDPRLNPVPPGVPGELYITGAALARGYIARPDRTAERFVADPYGPPGARMYRTGDLARLTRDGELTYLGRTDTQVKIRGFRIEPGEIEAVLTTAPEVARAAVDVREDRPGDRRLVAYLVAAHGAEPGPRRVREHAARHLPDHMVPAAFVTLDALPLTPNGKLDRAALPAPEYRGDTASGRPRTPRSVRCAPCSPRSWAWRRSEPTTSSSCARSSTPRHRRRSPAC</sequence>
<dbReference type="FunFam" id="3.30.300.30:FF:000010">
    <property type="entry name" value="Enterobactin synthetase component F"/>
    <property type="match status" value="1"/>
</dbReference>
<feature type="region of interest" description="Disordered" evidence="3">
    <location>
        <begin position="163"/>
        <end position="228"/>
    </location>
</feature>
<feature type="compositionally biased region" description="Basic residues" evidence="3">
    <location>
        <begin position="218"/>
        <end position="228"/>
    </location>
</feature>
<dbReference type="GO" id="GO:0043041">
    <property type="term" value="P:amino acid activation for nonribosomal peptide biosynthetic process"/>
    <property type="evidence" value="ECO:0007669"/>
    <property type="project" value="TreeGrafter"/>
</dbReference>
<name>A0A1H4YNC8_STRMJ</name>
<dbReference type="AlphaFoldDB" id="A0A1H4YNC8"/>
<dbReference type="EMBL" id="FNST01000002">
    <property type="protein sequence ID" value="SED19185.1"/>
    <property type="molecule type" value="Genomic_DNA"/>
</dbReference>
<dbReference type="SUPFAM" id="SSF56801">
    <property type="entry name" value="Acetyl-CoA synthetase-like"/>
    <property type="match status" value="1"/>
</dbReference>
<gene>
    <name evidence="5" type="ORF">SAMN04490356_7356</name>
</gene>
<dbReference type="GO" id="GO:0031177">
    <property type="term" value="F:phosphopantetheine binding"/>
    <property type="evidence" value="ECO:0007669"/>
    <property type="project" value="TreeGrafter"/>
</dbReference>
<keyword evidence="1" id="KW-0596">Phosphopantetheine</keyword>
<evidence type="ECO:0000256" key="1">
    <source>
        <dbReference type="ARBA" id="ARBA00022450"/>
    </source>
</evidence>
<dbReference type="FunFam" id="2.30.38.10:FF:000001">
    <property type="entry name" value="Non-ribosomal peptide synthetase PvdI"/>
    <property type="match status" value="1"/>
</dbReference>
<dbReference type="Gene3D" id="3.30.300.30">
    <property type="match status" value="1"/>
</dbReference>
<dbReference type="Proteomes" id="UP000198609">
    <property type="component" value="Unassembled WGS sequence"/>
</dbReference>
<evidence type="ECO:0000256" key="2">
    <source>
        <dbReference type="ARBA" id="ARBA00022553"/>
    </source>
</evidence>
<evidence type="ECO:0000256" key="3">
    <source>
        <dbReference type="SAM" id="MobiDB-lite"/>
    </source>
</evidence>
<reference evidence="6" key="1">
    <citation type="submission" date="2016-10" db="EMBL/GenBank/DDBJ databases">
        <authorList>
            <person name="Varghese N."/>
            <person name="Submissions S."/>
        </authorList>
    </citation>
    <scope>NUCLEOTIDE SEQUENCE [LARGE SCALE GENOMIC DNA]</scope>
    <source>
        <strain evidence="6">DSM 40318</strain>
    </source>
</reference>
<dbReference type="Gene3D" id="2.30.38.10">
    <property type="entry name" value="Luciferase, Domain 3"/>
    <property type="match status" value="1"/>
</dbReference>
<proteinExistence type="predicted"/>
<evidence type="ECO:0000313" key="5">
    <source>
        <dbReference type="EMBL" id="SED19185.1"/>
    </source>
</evidence>
<dbReference type="InterPro" id="IPR025110">
    <property type="entry name" value="AMP-bd_C"/>
</dbReference>
<protein>
    <submittedName>
        <fullName evidence="5">AMP-binding enzyme C-terminal domain-containing protein</fullName>
    </submittedName>
</protein>
<feature type="domain" description="AMP-binding enzyme C-terminal" evidence="4">
    <location>
        <begin position="89"/>
        <end position="164"/>
    </location>
</feature>
<dbReference type="PANTHER" id="PTHR45527">
    <property type="entry name" value="NONRIBOSOMAL PEPTIDE SYNTHETASE"/>
    <property type="match status" value="1"/>
</dbReference>
<evidence type="ECO:0000259" key="4">
    <source>
        <dbReference type="Pfam" id="PF13193"/>
    </source>
</evidence>
<dbReference type="GO" id="GO:0005829">
    <property type="term" value="C:cytosol"/>
    <property type="evidence" value="ECO:0007669"/>
    <property type="project" value="TreeGrafter"/>
</dbReference>
<accession>A0A1H4YNC8</accession>
<dbReference type="Pfam" id="PF13193">
    <property type="entry name" value="AMP-binding_C"/>
    <property type="match status" value="1"/>
</dbReference>
<dbReference type="RefSeq" id="WP_093467656.1">
    <property type="nucleotide sequence ID" value="NZ_FNST01000002.1"/>
</dbReference>